<dbReference type="InterPro" id="IPR013384">
    <property type="entry name" value="Flagell_FlgL"/>
</dbReference>
<proteinExistence type="inferred from homology"/>
<evidence type="ECO:0000256" key="5">
    <source>
        <dbReference type="ARBA" id="ARBA00023143"/>
    </source>
</evidence>
<dbReference type="Gene3D" id="1.20.1330.10">
    <property type="entry name" value="f41 fragment of flagellin, N-terminal domain"/>
    <property type="match status" value="2"/>
</dbReference>
<keyword evidence="5" id="KW-0975">Bacterial flagellum</keyword>
<gene>
    <name evidence="8" type="primary">flgL</name>
    <name evidence="8" type="ORF">GCM10017161_04400</name>
</gene>
<dbReference type="Pfam" id="PF00669">
    <property type="entry name" value="Flagellin_N"/>
    <property type="match status" value="1"/>
</dbReference>
<sequence>MRISTAQFYYQNSQRLTDKQSNVNDQMKYISSGKRVLTAKDDAVSFGTLTGYKSEIENIEKYQRNITIGENRNSLIETSFGNAERILQELKTTFIQANNGTLSDSDLQALADIIKDGQDQLLDIANTKDETGGFIFSGFQIDVQPFSLQPDNSVSYNGDSGQRQLQVAKNILVDTNIPGDYAFEKVKNNLGDFSPTYNSNTSGIGVNKAVIATPGSYDPATNPPGYTFNFSSATDLTVTDDNGVTVYSTATYVPGQTVAFNGVEVQLNGNPLPGDNFTLDAEEEISIFDTIKSAIEWVEAGQSPANSTQHNVEYGEILDQINAALNHTVTQRTEAGVRLKLIENQDNNHQDALLNLEQGRSNIEDLDFAKAISTFEQSQVALQAAQQTFVQIKGLTLFNYI</sequence>
<reference evidence="8" key="1">
    <citation type="journal article" date="2014" name="Int. J. Syst. Evol. Microbiol.">
        <title>Complete genome sequence of Corynebacterium casei LMG S-19264T (=DSM 44701T), isolated from a smear-ripened cheese.</title>
        <authorList>
            <consortium name="US DOE Joint Genome Institute (JGI-PGF)"/>
            <person name="Walter F."/>
            <person name="Albersmeier A."/>
            <person name="Kalinowski J."/>
            <person name="Ruckert C."/>
        </authorList>
    </citation>
    <scope>NUCLEOTIDE SEQUENCE</scope>
    <source>
        <strain evidence="8">KCTC 42731</strain>
    </source>
</reference>
<keyword evidence="4" id="KW-0964">Secreted</keyword>
<organism evidence="8 9">
    <name type="scientific">Thalassotalea marina</name>
    <dbReference type="NCBI Taxonomy" id="1673741"/>
    <lineage>
        <taxon>Bacteria</taxon>
        <taxon>Pseudomonadati</taxon>
        <taxon>Pseudomonadota</taxon>
        <taxon>Gammaproteobacteria</taxon>
        <taxon>Alteromonadales</taxon>
        <taxon>Colwelliaceae</taxon>
        <taxon>Thalassotalea</taxon>
    </lineage>
</organism>
<accession>A0A919BCX1</accession>
<evidence type="ECO:0000259" key="7">
    <source>
        <dbReference type="Pfam" id="PF00700"/>
    </source>
</evidence>
<dbReference type="Pfam" id="PF00700">
    <property type="entry name" value="Flagellin_C"/>
    <property type="match status" value="1"/>
</dbReference>
<evidence type="ECO:0000313" key="8">
    <source>
        <dbReference type="EMBL" id="GHF80263.1"/>
    </source>
</evidence>
<dbReference type="GO" id="GO:0005576">
    <property type="term" value="C:extracellular region"/>
    <property type="evidence" value="ECO:0007669"/>
    <property type="project" value="UniProtKB-SubCell"/>
</dbReference>
<protein>
    <submittedName>
        <fullName evidence="8">Flagellar hook-associated protein FlgL</fullName>
    </submittedName>
</protein>
<dbReference type="SUPFAM" id="SSF64518">
    <property type="entry name" value="Phase 1 flagellin"/>
    <property type="match status" value="1"/>
</dbReference>
<dbReference type="Proteomes" id="UP000623842">
    <property type="component" value="Unassembled WGS sequence"/>
</dbReference>
<dbReference type="RefSeq" id="WP_189767071.1">
    <property type="nucleotide sequence ID" value="NZ_BNCK01000001.1"/>
</dbReference>
<evidence type="ECO:0000256" key="1">
    <source>
        <dbReference type="ARBA" id="ARBA00004365"/>
    </source>
</evidence>
<comment type="caution">
    <text evidence="8">The sequence shown here is derived from an EMBL/GenBank/DDBJ whole genome shotgun (WGS) entry which is preliminary data.</text>
</comment>
<dbReference type="GO" id="GO:0071973">
    <property type="term" value="P:bacterial-type flagellum-dependent cell motility"/>
    <property type="evidence" value="ECO:0007669"/>
    <property type="project" value="InterPro"/>
</dbReference>
<dbReference type="PANTHER" id="PTHR42792:SF1">
    <property type="entry name" value="FLAGELLAR HOOK-ASSOCIATED PROTEIN 3"/>
    <property type="match status" value="1"/>
</dbReference>
<keyword evidence="8" id="KW-0282">Flagellum</keyword>
<evidence type="ECO:0000259" key="6">
    <source>
        <dbReference type="Pfam" id="PF00669"/>
    </source>
</evidence>
<evidence type="ECO:0000313" key="9">
    <source>
        <dbReference type="Proteomes" id="UP000623842"/>
    </source>
</evidence>
<keyword evidence="8" id="KW-0969">Cilium</keyword>
<comment type="similarity">
    <text evidence="3">Belongs to the bacterial flagellin family.</text>
</comment>
<keyword evidence="8" id="KW-0966">Cell projection</keyword>
<feature type="domain" description="Flagellin C-terminal" evidence="7">
    <location>
        <begin position="318"/>
        <end position="400"/>
    </location>
</feature>
<name>A0A919BCX1_9GAMM</name>
<dbReference type="PANTHER" id="PTHR42792">
    <property type="entry name" value="FLAGELLIN"/>
    <property type="match status" value="1"/>
</dbReference>
<feature type="domain" description="Flagellin N-terminal" evidence="6">
    <location>
        <begin position="3"/>
        <end position="138"/>
    </location>
</feature>
<dbReference type="GO" id="GO:0005198">
    <property type="term" value="F:structural molecule activity"/>
    <property type="evidence" value="ECO:0007669"/>
    <property type="project" value="InterPro"/>
</dbReference>
<keyword evidence="9" id="KW-1185">Reference proteome</keyword>
<dbReference type="AlphaFoldDB" id="A0A919BCX1"/>
<evidence type="ECO:0000256" key="4">
    <source>
        <dbReference type="ARBA" id="ARBA00022525"/>
    </source>
</evidence>
<dbReference type="EMBL" id="BNCK01000001">
    <property type="protein sequence ID" value="GHF80263.1"/>
    <property type="molecule type" value="Genomic_DNA"/>
</dbReference>
<comment type="subcellular location">
    <subcellularLocation>
        <location evidence="1">Bacterial flagellum</location>
    </subcellularLocation>
    <subcellularLocation>
        <location evidence="2">Secreted</location>
    </subcellularLocation>
</comment>
<dbReference type="NCBIfam" id="TIGR02550">
    <property type="entry name" value="flagell_flgL"/>
    <property type="match status" value="1"/>
</dbReference>
<dbReference type="InterPro" id="IPR046358">
    <property type="entry name" value="Flagellin_C"/>
</dbReference>
<evidence type="ECO:0000256" key="3">
    <source>
        <dbReference type="ARBA" id="ARBA00005709"/>
    </source>
</evidence>
<dbReference type="GO" id="GO:0009424">
    <property type="term" value="C:bacterial-type flagellum hook"/>
    <property type="evidence" value="ECO:0007669"/>
    <property type="project" value="InterPro"/>
</dbReference>
<dbReference type="InterPro" id="IPR001029">
    <property type="entry name" value="Flagellin_N"/>
</dbReference>
<dbReference type="InterPro" id="IPR001492">
    <property type="entry name" value="Flagellin"/>
</dbReference>
<reference evidence="8" key="2">
    <citation type="submission" date="2020-09" db="EMBL/GenBank/DDBJ databases">
        <authorList>
            <person name="Sun Q."/>
            <person name="Kim S."/>
        </authorList>
    </citation>
    <scope>NUCLEOTIDE SEQUENCE</scope>
    <source>
        <strain evidence="8">KCTC 42731</strain>
    </source>
</reference>
<evidence type="ECO:0000256" key="2">
    <source>
        <dbReference type="ARBA" id="ARBA00004613"/>
    </source>
</evidence>